<evidence type="ECO:0000313" key="3">
    <source>
        <dbReference type="EMBL" id="KAK4884196.1"/>
    </source>
</evidence>
<keyword evidence="2" id="KW-0732">Signal</keyword>
<evidence type="ECO:0000256" key="1">
    <source>
        <dbReference type="SAM" id="MobiDB-lite"/>
    </source>
</evidence>
<comment type="caution">
    <text evidence="3">The sequence shown here is derived from an EMBL/GenBank/DDBJ whole genome shotgun (WGS) entry which is preliminary data.</text>
</comment>
<feature type="region of interest" description="Disordered" evidence="1">
    <location>
        <begin position="143"/>
        <end position="169"/>
    </location>
</feature>
<feature type="signal peptide" evidence="2">
    <location>
        <begin position="1"/>
        <end position="17"/>
    </location>
</feature>
<sequence>MCQTLLLAAGVAALINSMQMVGVPRTTDFSSVPASSPKPRDAHTEEDSPDLLSSESDSESVPVGVAMAASPYSLKYGSVVKANTQPSDDWKIFKIQRVFFETDDYQKAHKKIKLCEMYSDVQTTDIEDDVVLKKRNVPKPSRFLEDFDNGSESSEGEYDSRNTIRRPPPFMVESRLPQASCNEEPSSAPALYTTTPSRLLENTFIVGFPFSNKTDFYDYPVKSSNLYIFVVKGLATVPETHSILQTMSKCKSVIQRPPCKRKCTKSARTIREKAMLAIVDVATYQQSPMVSQLKVILKNANNKEEC</sequence>
<feature type="region of interest" description="Disordered" evidence="1">
    <location>
        <begin position="27"/>
        <end position="60"/>
    </location>
</feature>
<gene>
    <name evidence="3" type="ORF">RN001_000467</name>
</gene>
<keyword evidence="4" id="KW-1185">Reference proteome</keyword>
<feature type="chain" id="PRO_5042880585" evidence="2">
    <location>
        <begin position="18"/>
        <end position="306"/>
    </location>
</feature>
<evidence type="ECO:0000313" key="4">
    <source>
        <dbReference type="Proteomes" id="UP001353858"/>
    </source>
</evidence>
<accession>A0AAN7PMB0</accession>
<proteinExistence type="predicted"/>
<dbReference type="EMBL" id="JARPUR010000001">
    <property type="protein sequence ID" value="KAK4884196.1"/>
    <property type="molecule type" value="Genomic_DNA"/>
</dbReference>
<protein>
    <submittedName>
        <fullName evidence="3">Uncharacterized protein</fullName>
    </submittedName>
</protein>
<name>A0AAN7PMB0_9COLE</name>
<dbReference type="Proteomes" id="UP001353858">
    <property type="component" value="Unassembled WGS sequence"/>
</dbReference>
<organism evidence="3 4">
    <name type="scientific">Aquatica leii</name>
    <dbReference type="NCBI Taxonomy" id="1421715"/>
    <lineage>
        <taxon>Eukaryota</taxon>
        <taxon>Metazoa</taxon>
        <taxon>Ecdysozoa</taxon>
        <taxon>Arthropoda</taxon>
        <taxon>Hexapoda</taxon>
        <taxon>Insecta</taxon>
        <taxon>Pterygota</taxon>
        <taxon>Neoptera</taxon>
        <taxon>Endopterygota</taxon>
        <taxon>Coleoptera</taxon>
        <taxon>Polyphaga</taxon>
        <taxon>Elateriformia</taxon>
        <taxon>Elateroidea</taxon>
        <taxon>Lampyridae</taxon>
        <taxon>Luciolinae</taxon>
        <taxon>Aquatica</taxon>
    </lineage>
</organism>
<reference evidence="4" key="1">
    <citation type="submission" date="2023-01" db="EMBL/GenBank/DDBJ databases">
        <title>Key to firefly adult light organ development and bioluminescence: homeobox transcription factors regulate luciferase expression and transportation to peroxisome.</title>
        <authorList>
            <person name="Fu X."/>
        </authorList>
    </citation>
    <scope>NUCLEOTIDE SEQUENCE [LARGE SCALE GENOMIC DNA]</scope>
</reference>
<feature type="compositionally biased region" description="Acidic residues" evidence="1">
    <location>
        <begin position="146"/>
        <end position="157"/>
    </location>
</feature>
<feature type="compositionally biased region" description="Low complexity" evidence="1">
    <location>
        <begin position="50"/>
        <end position="60"/>
    </location>
</feature>
<dbReference type="AlphaFoldDB" id="A0AAN7PMB0"/>
<evidence type="ECO:0000256" key="2">
    <source>
        <dbReference type="SAM" id="SignalP"/>
    </source>
</evidence>